<reference evidence="2 3" key="1">
    <citation type="submission" date="2017-07" db="EMBL/GenBank/DDBJ databases">
        <title>Niveispirillum cyanobacteriorum sp. nov., isolated from cyanobacterial aggregates in a eutrophic lake.</title>
        <authorList>
            <person name="Cai H."/>
        </authorList>
    </citation>
    <scope>NUCLEOTIDE SEQUENCE [LARGE SCALE GENOMIC DNA]</scope>
    <source>
        <strain evidence="3">TH1-14</strain>
    </source>
</reference>
<dbReference type="EMBL" id="NOXU01000030">
    <property type="protein sequence ID" value="OYQ33377.1"/>
    <property type="molecule type" value="Genomic_DNA"/>
</dbReference>
<feature type="compositionally biased region" description="Polar residues" evidence="1">
    <location>
        <begin position="14"/>
        <end position="27"/>
    </location>
</feature>
<name>A0A255YVV9_9PROT</name>
<dbReference type="Proteomes" id="UP000216998">
    <property type="component" value="Unassembled WGS sequence"/>
</dbReference>
<protein>
    <submittedName>
        <fullName evidence="2">Uncharacterized protein</fullName>
    </submittedName>
</protein>
<comment type="caution">
    <text evidence="2">The sequence shown here is derived from an EMBL/GenBank/DDBJ whole genome shotgun (WGS) entry which is preliminary data.</text>
</comment>
<feature type="region of interest" description="Disordered" evidence="1">
    <location>
        <begin position="1"/>
        <end position="27"/>
    </location>
</feature>
<keyword evidence="3" id="KW-1185">Reference proteome</keyword>
<sequence length="191" mass="20315">MTKGHRFVKEDRAMTTQPTHTQTSQIPNPVPALIRTAFNAASQRAYGQADRAAAAIAALRKLRHVLLDQAGTNAALTVVDGPATGFIMERNMRALANTGIAPVPMPLPPALALAGPAASLMLDAVENGLILHRFLPGNTALMQMVPELMGCLCDALDGTPDAGRLLDILREGMDEDEPRIAVEGPVSQRLH</sequence>
<organism evidence="2 3">
    <name type="scientific">Niveispirillum lacus</name>
    <dbReference type="NCBI Taxonomy" id="1981099"/>
    <lineage>
        <taxon>Bacteria</taxon>
        <taxon>Pseudomonadati</taxon>
        <taxon>Pseudomonadota</taxon>
        <taxon>Alphaproteobacteria</taxon>
        <taxon>Rhodospirillales</taxon>
        <taxon>Azospirillaceae</taxon>
        <taxon>Niveispirillum</taxon>
    </lineage>
</organism>
<evidence type="ECO:0000313" key="3">
    <source>
        <dbReference type="Proteomes" id="UP000216998"/>
    </source>
</evidence>
<accession>A0A255YVV9</accession>
<evidence type="ECO:0000256" key="1">
    <source>
        <dbReference type="SAM" id="MobiDB-lite"/>
    </source>
</evidence>
<gene>
    <name evidence="2" type="ORF">CHU95_13195</name>
</gene>
<proteinExistence type="predicted"/>
<evidence type="ECO:0000313" key="2">
    <source>
        <dbReference type="EMBL" id="OYQ33377.1"/>
    </source>
</evidence>
<dbReference type="AlphaFoldDB" id="A0A255YVV9"/>